<dbReference type="PROSITE" id="PS01031">
    <property type="entry name" value="SHSP"/>
    <property type="match status" value="1"/>
</dbReference>
<reference evidence="2" key="1">
    <citation type="submission" date="2016-10" db="EMBL/GenBank/DDBJ databases">
        <authorList>
            <person name="Varghese N."/>
        </authorList>
    </citation>
    <scope>NUCLEOTIDE SEQUENCE</scope>
</reference>
<dbReference type="InterPro" id="IPR002068">
    <property type="entry name" value="A-crystallin/Hsp20_dom"/>
</dbReference>
<organism evidence="2">
    <name type="scientific">uncultured virus</name>
    <dbReference type="NCBI Taxonomy" id="340016"/>
    <lineage>
        <taxon>Viruses</taxon>
        <taxon>environmental samples</taxon>
    </lineage>
</organism>
<dbReference type="PANTHER" id="PTHR47062:SF1">
    <property type="entry name" value="SMALL HEAT SHOCK PROTEIN IBPA"/>
    <property type="match status" value="1"/>
</dbReference>
<dbReference type="InterPro" id="IPR008978">
    <property type="entry name" value="HSP20-like_chaperone"/>
</dbReference>
<sequence length="141" mass="16021">MNILSPQVSLPSNLSNFTIGFDDMFDTLRDWETPNNNFPPYNIIKDNNVFLIEMALAGFEKKDVKVTAEGEKLKVVATHNEDIPNDAEYLHRGISRKSVHREFALADEIKVVGAQMDSGMLTIRLEKVIPEHKKPKLIEVK</sequence>
<dbReference type="PANTHER" id="PTHR47062">
    <property type="match status" value="1"/>
</dbReference>
<evidence type="ECO:0000259" key="1">
    <source>
        <dbReference type="PROSITE" id="PS01031"/>
    </source>
</evidence>
<reference evidence="2" key="2">
    <citation type="journal article" date="2017" name="Nat. Commun.">
        <title>Single-virus genomics reveals hidden cosmopolitan and abundant viruses.</title>
        <authorList>
            <person name="Martinez-Hernandez F."/>
            <person name="Fornas O."/>
            <person name="Lluesma Gomez M."/>
            <person name="Bolduc B."/>
            <person name="de la Cruz Pena M.J."/>
            <person name="Martinez J.M."/>
            <person name="Anton J."/>
            <person name="Gasol J.M."/>
            <person name="Rosselli R."/>
            <person name="Rodriguez-Valera F."/>
            <person name="Sullivan M.B."/>
            <person name="Acinas S.G."/>
            <person name="Martinez-Garcia M."/>
        </authorList>
    </citation>
    <scope>NUCLEOTIDE SEQUENCE</scope>
</reference>
<keyword evidence="2" id="KW-0346">Stress response</keyword>
<protein>
    <submittedName>
        <fullName evidence="2">Putative heat shock protein</fullName>
    </submittedName>
</protein>
<dbReference type="EMBL" id="KY052795">
    <property type="protein sequence ID" value="ASE99783.1"/>
    <property type="molecule type" value="Genomic_DNA"/>
</dbReference>
<proteinExistence type="predicted"/>
<accession>A0A218MKI2</accession>
<name>A0A218MKI2_9VIRU</name>
<dbReference type="Gene3D" id="2.60.40.790">
    <property type="match status" value="1"/>
</dbReference>
<evidence type="ECO:0000313" key="2">
    <source>
        <dbReference type="EMBL" id="ASE99783.1"/>
    </source>
</evidence>
<dbReference type="Pfam" id="PF00011">
    <property type="entry name" value="HSP20"/>
    <property type="match status" value="1"/>
</dbReference>
<feature type="domain" description="SHSP" evidence="1">
    <location>
        <begin position="32"/>
        <end position="141"/>
    </location>
</feature>
<dbReference type="SUPFAM" id="SSF49764">
    <property type="entry name" value="HSP20-like chaperones"/>
    <property type="match status" value="1"/>
</dbReference>